<proteinExistence type="inferred from homology"/>
<dbReference type="PANTHER" id="PTHR21597">
    <property type="entry name" value="THO2 PROTEIN"/>
    <property type="match status" value="1"/>
</dbReference>
<dbReference type="GO" id="GO:0003729">
    <property type="term" value="F:mRNA binding"/>
    <property type="evidence" value="ECO:0007669"/>
    <property type="project" value="TreeGrafter"/>
</dbReference>
<dbReference type="PANTHER" id="PTHR21597:SF0">
    <property type="entry name" value="THO COMPLEX SUBUNIT 2"/>
    <property type="match status" value="1"/>
</dbReference>
<evidence type="ECO:0000256" key="2">
    <source>
        <dbReference type="ARBA" id="ARBA00007857"/>
    </source>
</evidence>
<feature type="compositionally biased region" description="Basic and acidic residues" evidence="5">
    <location>
        <begin position="1996"/>
        <end position="2008"/>
    </location>
</feature>
<dbReference type="GO" id="GO:0000445">
    <property type="term" value="C:THO complex part of transcription export complex"/>
    <property type="evidence" value="ECO:0007669"/>
    <property type="project" value="TreeGrafter"/>
</dbReference>
<feature type="compositionally biased region" description="Basic and acidic residues" evidence="5">
    <location>
        <begin position="1908"/>
        <end position="1917"/>
    </location>
</feature>
<feature type="compositionally biased region" description="Basic and acidic residues" evidence="5">
    <location>
        <begin position="1596"/>
        <end position="1606"/>
    </location>
</feature>
<dbReference type="Proteomes" id="UP000521872">
    <property type="component" value="Unassembled WGS sequence"/>
</dbReference>
<feature type="compositionally biased region" description="Basic and acidic residues" evidence="5">
    <location>
        <begin position="1635"/>
        <end position="1652"/>
    </location>
</feature>
<dbReference type="SUPFAM" id="SSF68993">
    <property type="entry name" value="FAT domain of focal adhesion kinase"/>
    <property type="match status" value="1"/>
</dbReference>
<dbReference type="Pfam" id="PF16134">
    <property type="entry name" value="THOC2_N"/>
    <property type="match status" value="1"/>
</dbReference>
<feature type="compositionally biased region" description="Low complexity" evidence="5">
    <location>
        <begin position="1533"/>
        <end position="1551"/>
    </location>
</feature>
<feature type="domain" description="THO complex subunitTHOC2 C-terminal" evidence="6">
    <location>
        <begin position="1111"/>
        <end position="1425"/>
    </location>
</feature>
<feature type="compositionally biased region" description="Basic and acidic residues" evidence="5">
    <location>
        <begin position="1554"/>
        <end position="1569"/>
    </location>
</feature>
<feature type="domain" description="THO complex subunitTHOC2 N-terminal" evidence="7">
    <location>
        <begin position="740"/>
        <end position="815"/>
    </location>
</feature>
<dbReference type="EMBL" id="JAACJL010000016">
    <property type="protein sequence ID" value="KAF4619985.1"/>
    <property type="molecule type" value="Genomic_DNA"/>
</dbReference>
<feature type="compositionally biased region" description="Low complexity" evidence="5">
    <location>
        <begin position="1658"/>
        <end position="1674"/>
    </location>
</feature>
<dbReference type="GO" id="GO:0006406">
    <property type="term" value="P:mRNA export from nucleus"/>
    <property type="evidence" value="ECO:0007669"/>
    <property type="project" value="InterPro"/>
</dbReference>
<evidence type="ECO:0000259" key="6">
    <source>
        <dbReference type="Pfam" id="PF11262"/>
    </source>
</evidence>
<feature type="region of interest" description="Disordered" evidence="5">
    <location>
        <begin position="442"/>
        <end position="471"/>
    </location>
</feature>
<dbReference type="InterPro" id="IPR021726">
    <property type="entry name" value="THO_THOC2_N"/>
</dbReference>
<feature type="compositionally biased region" description="Basic and acidic residues" evidence="5">
    <location>
        <begin position="1850"/>
        <end position="1901"/>
    </location>
</feature>
<feature type="domain" description="THO complex subunit 2 N-terminal" evidence="8">
    <location>
        <begin position="108"/>
        <end position="734"/>
    </location>
</feature>
<feature type="compositionally biased region" description="Polar residues" evidence="5">
    <location>
        <begin position="1444"/>
        <end position="1457"/>
    </location>
</feature>
<evidence type="ECO:0000259" key="7">
    <source>
        <dbReference type="Pfam" id="PF11732"/>
    </source>
</evidence>
<organism evidence="9 10">
    <name type="scientific">Agrocybe pediades</name>
    <dbReference type="NCBI Taxonomy" id="84607"/>
    <lineage>
        <taxon>Eukaryota</taxon>
        <taxon>Fungi</taxon>
        <taxon>Dikarya</taxon>
        <taxon>Basidiomycota</taxon>
        <taxon>Agaricomycotina</taxon>
        <taxon>Agaricomycetes</taxon>
        <taxon>Agaricomycetidae</taxon>
        <taxon>Agaricales</taxon>
        <taxon>Agaricineae</taxon>
        <taxon>Strophariaceae</taxon>
        <taxon>Agrocybe</taxon>
    </lineage>
</organism>
<keyword evidence="4" id="KW-0539">Nucleus</keyword>
<comment type="subcellular location">
    <subcellularLocation>
        <location evidence="1">Nucleus</location>
    </subcellularLocation>
</comment>
<gene>
    <name evidence="9" type="ORF">D9613_005408</name>
</gene>
<evidence type="ECO:0000256" key="4">
    <source>
        <dbReference type="ARBA" id="ARBA00023242"/>
    </source>
</evidence>
<evidence type="ECO:0000259" key="8">
    <source>
        <dbReference type="Pfam" id="PF16134"/>
    </source>
</evidence>
<feature type="compositionally biased region" description="Low complexity" evidence="5">
    <location>
        <begin position="1041"/>
        <end position="1057"/>
    </location>
</feature>
<evidence type="ECO:0000256" key="3">
    <source>
        <dbReference type="ARBA" id="ARBA00019596"/>
    </source>
</evidence>
<keyword evidence="10" id="KW-1185">Reference proteome</keyword>
<feature type="compositionally biased region" description="Basic and acidic residues" evidence="5">
    <location>
        <begin position="1521"/>
        <end position="1532"/>
    </location>
</feature>
<dbReference type="Pfam" id="PF11732">
    <property type="entry name" value="Thoc2"/>
    <property type="match status" value="1"/>
</dbReference>
<dbReference type="GO" id="GO:0006397">
    <property type="term" value="P:mRNA processing"/>
    <property type="evidence" value="ECO:0007669"/>
    <property type="project" value="InterPro"/>
</dbReference>
<comment type="similarity">
    <text evidence="2">Belongs to the THOC2 family.</text>
</comment>
<feature type="region of interest" description="Disordered" evidence="5">
    <location>
        <begin position="1033"/>
        <end position="1089"/>
    </location>
</feature>
<evidence type="ECO:0000256" key="1">
    <source>
        <dbReference type="ARBA" id="ARBA00004123"/>
    </source>
</evidence>
<dbReference type="GO" id="GO:0007172">
    <property type="term" value="P:signal complex assembly"/>
    <property type="evidence" value="ECO:0007669"/>
    <property type="project" value="InterPro"/>
</dbReference>
<feature type="compositionally biased region" description="Low complexity" evidence="5">
    <location>
        <begin position="1802"/>
        <end position="1816"/>
    </location>
</feature>
<evidence type="ECO:0000313" key="9">
    <source>
        <dbReference type="EMBL" id="KAF4619985.1"/>
    </source>
</evidence>
<accession>A0A8H4QYM5</accession>
<feature type="region of interest" description="Disordered" evidence="5">
    <location>
        <begin position="1444"/>
        <end position="2066"/>
    </location>
</feature>
<dbReference type="Pfam" id="PF11262">
    <property type="entry name" value="Tho2"/>
    <property type="match status" value="1"/>
</dbReference>
<reference evidence="9 10" key="1">
    <citation type="submission" date="2019-12" db="EMBL/GenBank/DDBJ databases">
        <authorList>
            <person name="Floudas D."/>
            <person name="Bentzer J."/>
            <person name="Ahren D."/>
            <person name="Johansson T."/>
            <person name="Persson P."/>
            <person name="Tunlid A."/>
        </authorList>
    </citation>
    <scope>NUCLEOTIDE SEQUENCE [LARGE SCALE GENOMIC DNA]</scope>
    <source>
        <strain evidence="9 10">CBS 102.39</strain>
    </source>
</reference>
<dbReference type="InterPro" id="IPR021418">
    <property type="entry name" value="THO_THOC2_C"/>
</dbReference>
<dbReference type="GO" id="GO:0004713">
    <property type="term" value="F:protein tyrosine kinase activity"/>
    <property type="evidence" value="ECO:0007669"/>
    <property type="project" value="InterPro"/>
</dbReference>
<feature type="compositionally biased region" description="Basic and acidic residues" evidence="5">
    <location>
        <begin position="1690"/>
        <end position="1798"/>
    </location>
</feature>
<feature type="region of interest" description="Disordered" evidence="5">
    <location>
        <begin position="1150"/>
        <end position="1174"/>
    </location>
</feature>
<feature type="compositionally biased region" description="Low complexity" evidence="5">
    <location>
        <begin position="1961"/>
        <end position="1985"/>
    </location>
</feature>
<feature type="compositionally biased region" description="Low complexity" evidence="5">
    <location>
        <begin position="2034"/>
        <end position="2050"/>
    </location>
</feature>
<evidence type="ECO:0000313" key="10">
    <source>
        <dbReference type="Proteomes" id="UP000521872"/>
    </source>
</evidence>
<protein>
    <recommendedName>
        <fullName evidence="3">THO complex subunit 2</fullName>
    </recommendedName>
</protein>
<comment type="caution">
    <text evidence="9">The sequence shown here is derived from an EMBL/GenBank/DDBJ whole genome shotgun (WGS) entry which is preliminary data.</text>
</comment>
<sequence>MDVVNSIRDCLKKWNQGGDVECRSILTSPHCNPTDPECMDVLTTAYHTLLCATLLTWSPPHPLTPAAFADFVLSILNKLPSTSNDSDKLPSHKSIFGDYLVDMIWTVDNELDELLNEARTSVAALGDAKVTSKDMATLLNKARKAQQNAETDKQRIPAIVLKLLEYGIISPHHCLERLDSAVLSSVGLIADKTAHDKTEIRKRTKILYKQNKFNLLREQSEGYSKLIIELTSSLGPPHSSQTGRPTESYSVIEDRARPVWQKVISLIGYFDLDPNRALDVILDVLSQHLTTHYSFFLALLSFSPWSGSYRRPAREDEVMDTEEDIPQGAYKGKSLDEVLTLAEEHAESKKKAPSKVGGTRVLAQILGFKFSYYQSSDVQESTPRNLYLTAAILIREGFIALEDLYPHLSPADEEMETFLQHYKADIQARISGAKSSQLAMAAPLESSGSSSSQLRPTISSTSADRKKADKKASNQKVGLLTGLLAVGAIKPAIAILSKFRWLVDANAEIADLMLRIMKVSISPLYESLNNSKKTRPGFTRPRSRFGSSGVLQPNQLKSALTLWAPTPPSTSTTEFVFFFPDWSDRVPICTCLDDLGDVIEPLLQFIGLHIYRDPLFATKFLRLGKLHVLSTIPVDPAGKKPSGEPDPGHPVRRLWQNILRRYILPALSMTRGNAVLTVEVWNLARLYSTNIRWSLYGEWKNGVYRSHPELRIREVQANRESKGILRRLSHNTIDALVGPVAKMVHSNPCIFFTNAINQVMAYDNLATVVIQSLRYSTSMGFDVLVFIALDALANPHKQRVKDDGVNTSDWLQSLASFVGQLFRRYSADLTSVLKYIVHQLYNGQTTEIIVLRELIWKMAGIEPLPSMSESQLIAMAGGPVLRVEAIASAARGARLDPSEAGYKGPLRLGRFLVETNLALPLLIQVAQQRQACVYKAQNAHLKSLAGLYDATHGVLLQYLELLTSPNVIPAADYANKILPSLRELGKDYGICAPICMQIYRPVLNASILAAALAMQEQERIANEEAEKRLKAALTAKREPNAASRTASPAVSSAPPQAGDAKPSVTEENESPMDVDAGTAPAPSPKEDSPWVPELAALFDDVREIIPANAYEVIGPGFYLTFWQLSTYDLSPPASKYDEEGSKLRQLSRLEDQKYSAADRSSDRARRATANGHRTRRDRYNQFVEDLAKEFKEQTASRAFTIKRLAKEKQHWFAHGPKSSQLGTAIIEYCIQPRCLLSPMDADFCAQFIKVLHLQGIPNFYTVGCYDKLLGEHVKVVLFSCSEYEARNYGRFLLGILRDLLNWHMDESAFLQDNRTKVSGKVVPLPGMQKIYNKAPGNREHMTWQEFQKIVRKWYRKLAMSFIECIQTGEFMHVYNAIIVMKEILDVFPLAAVNESGPAVSAAVERFVEHEERGDLKILARSYFAGLKKKENDWLPKMPVMVNGTASPRAPNNATNSPIPEKPRNLPTGPSAISNDGRRPQPPASAPSAPRAQLANPQPPADKANASVNPTKLSMESIPRPEVVKRVRPETKPSDSSAAPSDAFSSSRTDSSQPPERRNPPVMPREDLHPHARAGLPENPSRYSKDAQHSAQQNGHPAKDATDRPVRPVEQPQPIADNVPVMPPPAAPSQTASAQELRETARQTIGRPDRPEARSQNGSAAPSPRVRSPSPLSRPGTRNPSNESRTSGGKSRSDSGRDARPENKETSSTLSRRDSLTHNRSERSGRDRGRDSDRDRDGERERDRGRDRHGDRERDKDRDRERDRDRDRDRDRERDRDRDRHRRDDKDRDRDTRKERESAPNRSQAVPSPSAAAAAAAPEDRGLPSRPDVSSRHSRTLTQAMDDALGKRRRPTDDDSDRGSKRSSRKDSHRDDRSRRPTDKEERTRESDSRRRKDRDTADADGKSALGEKAAERRHPDPLKLLPASTPSGPRAMKPEPAGNREPGAGRERYRDNAPPPPKEPPASAESGPSSQPDSGSRGSLRSRISATETLSFNGAGERERENQRKRTAADLQDGEYGNGTPGDNGQLPPKRPRPSNSNNNNYRRNQPQNSHGIPKKTLPTDPPYRR</sequence>
<name>A0A8H4QYM5_9AGAR</name>
<dbReference type="InterPro" id="IPR040007">
    <property type="entry name" value="Tho2"/>
</dbReference>
<dbReference type="InterPro" id="IPR036137">
    <property type="entry name" value="Focal_adhe_kin_target_dom_sf"/>
</dbReference>
<evidence type="ECO:0000256" key="5">
    <source>
        <dbReference type="SAM" id="MobiDB-lite"/>
    </source>
</evidence>
<dbReference type="InterPro" id="IPR032302">
    <property type="entry name" value="THOC2_N"/>
</dbReference>